<dbReference type="InterPro" id="IPR050312">
    <property type="entry name" value="IolE/XylAMocC-like"/>
</dbReference>
<dbReference type="GeneID" id="70582078"/>
<accession>A0A1T4LQM6</accession>
<dbReference type="Gene3D" id="3.20.20.150">
    <property type="entry name" value="Divalent-metal-dependent TIM barrel enzymes"/>
    <property type="match status" value="1"/>
</dbReference>
<dbReference type="InterPro" id="IPR036237">
    <property type="entry name" value="Xyl_isomerase-like_sf"/>
</dbReference>
<dbReference type="InterPro" id="IPR030823">
    <property type="entry name" value="IolE/MocC"/>
</dbReference>
<dbReference type="EMBL" id="FUXB01000003">
    <property type="protein sequence ID" value="SJZ57030.1"/>
    <property type="molecule type" value="Genomic_DNA"/>
</dbReference>
<dbReference type="OrthoDB" id="9804047at2"/>
<dbReference type="AlphaFoldDB" id="A0A1T4LQM6"/>
<proteinExistence type="predicted"/>
<dbReference type="NCBIfam" id="TIGR04379">
    <property type="entry name" value="myo_inos_iolE"/>
    <property type="match status" value="1"/>
</dbReference>
<evidence type="ECO:0000259" key="1">
    <source>
        <dbReference type="Pfam" id="PF01261"/>
    </source>
</evidence>
<feature type="domain" description="Xylose isomerase-like TIM barrel" evidence="1">
    <location>
        <begin position="34"/>
        <end position="270"/>
    </location>
</feature>
<organism evidence="2 3">
    <name type="scientific">Vibrio cincinnatiensis DSM 19608</name>
    <dbReference type="NCBI Taxonomy" id="1123491"/>
    <lineage>
        <taxon>Bacteria</taxon>
        <taxon>Pseudomonadati</taxon>
        <taxon>Pseudomonadota</taxon>
        <taxon>Gammaproteobacteria</taxon>
        <taxon>Vibrionales</taxon>
        <taxon>Vibrionaceae</taxon>
        <taxon>Vibrio</taxon>
    </lineage>
</organism>
<name>A0A1T4LQM6_VIBCI</name>
<protein>
    <submittedName>
        <fullName evidence="2">Inosose dehydratase</fullName>
    </submittedName>
</protein>
<dbReference type="STRING" id="1123491.SAMN02745782_00698"/>
<evidence type="ECO:0000313" key="2">
    <source>
        <dbReference type="EMBL" id="SJZ57030.1"/>
    </source>
</evidence>
<gene>
    <name evidence="2" type="ORF">SAMN02745782_00698</name>
</gene>
<dbReference type="PANTHER" id="PTHR12110:SF41">
    <property type="entry name" value="INOSOSE DEHYDRATASE"/>
    <property type="match status" value="1"/>
</dbReference>
<dbReference type="RefSeq" id="WP_078925081.1">
    <property type="nucleotide sequence ID" value="NZ_FUXB01000003.1"/>
</dbReference>
<dbReference type="InterPro" id="IPR013022">
    <property type="entry name" value="Xyl_isomerase-like_TIM-brl"/>
</dbReference>
<keyword evidence="3" id="KW-1185">Reference proteome</keyword>
<sequence>MSVQLGINPLTWTNDDMPTLGAETSLETCLSEGKQAGFSGFELGNKFPRQASVLGPILASHDLKLVSGWYSMELLTRSVEEEIEAVQEHLTLLRELGATVMVACEVTNCIHGAKETPVHLRPLFPADRWEEYGRKLTEFAQYTQSQGVQIAYHHHMGTVIETAQDIDNLMKHTGPEVGLLLDTGHLTFAGEDPVKVAQCWAKRINHVHCKDIRKDVLADVKNRKLSFLDSVLEGVYTVPGDGCIDYPAVFHVLKEVNYTGWLVVEAEQDPAIAHPLTYATLGYNNLSKFAKEAGLL</sequence>
<dbReference type="PANTHER" id="PTHR12110">
    <property type="entry name" value="HYDROXYPYRUVATE ISOMERASE"/>
    <property type="match status" value="1"/>
</dbReference>
<dbReference type="SUPFAM" id="SSF51658">
    <property type="entry name" value="Xylose isomerase-like"/>
    <property type="match status" value="1"/>
</dbReference>
<dbReference type="Proteomes" id="UP000190834">
    <property type="component" value="Unassembled WGS sequence"/>
</dbReference>
<reference evidence="3" key="1">
    <citation type="submission" date="2017-02" db="EMBL/GenBank/DDBJ databases">
        <authorList>
            <person name="Varghese N."/>
            <person name="Submissions S."/>
        </authorList>
    </citation>
    <scope>NUCLEOTIDE SEQUENCE [LARGE SCALE GENOMIC DNA]</scope>
    <source>
        <strain evidence="3">DSM 19608</strain>
    </source>
</reference>
<dbReference type="Pfam" id="PF01261">
    <property type="entry name" value="AP_endonuc_2"/>
    <property type="match status" value="1"/>
</dbReference>
<evidence type="ECO:0000313" key="3">
    <source>
        <dbReference type="Proteomes" id="UP000190834"/>
    </source>
</evidence>